<reference evidence="6" key="1">
    <citation type="journal article" date="2022" name="bioRxiv">
        <title>Genomics of Preaxostyla Flagellates Illuminates Evolutionary Transitions and the Path Towards Mitochondrial Loss.</title>
        <authorList>
            <person name="Novak L.V.F."/>
            <person name="Treitli S.C."/>
            <person name="Pyrih J."/>
            <person name="Halakuc P."/>
            <person name="Pipaliya S.V."/>
            <person name="Vacek V."/>
            <person name="Brzon O."/>
            <person name="Soukal P."/>
            <person name="Eme L."/>
            <person name="Dacks J.B."/>
            <person name="Karnkowska A."/>
            <person name="Elias M."/>
            <person name="Hampl V."/>
        </authorList>
    </citation>
    <scope>NUCLEOTIDE SEQUENCE</scope>
    <source>
        <strain evidence="6">RCP-MX</strain>
    </source>
</reference>
<keyword evidence="7" id="KW-1185">Reference proteome</keyword>
<evidence type="ECO:0000259" key="5">
    <source>
        <dbReference type="PROSITE" id="PS50089"/>
    </source>
</evidence>
<dbReference type="PROSITE" id="PS00518">
    <property type="entry name" value="ZF_RING_1"/>
    <property type="match status" value="1"/>
</dbReference>
<dbReference type="Gene3D" id="3.40.50.150">
    <property type="entry name" value="Vaccinia Virus protein VP39"/>
    <property type="match status" value="1"/>
</dbReference>
<dbReference type="SUPFAM" id="SSF57850">
    <property type="entry name" value="RING/U-box"/>
    <property type="match status" value="1"/>
</dbReference>
<evidence type="ECO:0000256" key="2">
    <source>
        <dbReference type="ARBA" id="ARBA00022771"/>
    </source>
</evidence>
<evidence type="ECO:0000256" key="4">
    <source>
        <dbReference type="PROSITE-ProRule" id="PRU00175"/>
    </source>
</evidence>
<evidence type="ECO:0000313" key="6">
    <source>
        <dbReference type="EMBL" id="KAJ4462741.1"/>
    </source>
</evidence>
<keyword evidence="1" id="KW-0479">Metal-binding</keyword>
<dbReference type="InterPro" id="IPR017907">
    <property type="entry name" value="Znf_RING_CS"/>
</dbReference>
<dbReference type="Pfam" id="PF10294">
    <property type="entry name" value="Methyltransf_16"/>
    <property type="match status" value="1"/>
</dbReference>
<name>A0ABQ8UW97_9EUKA</name>
<keyword evidence="3" id="KW-0862">Zinc</keyword>
<dbReference type="Proteomes" id="UP001141327">
    <property type="component" value="Unassembled WGS sequence"/>
</dbReference>
<dbReference type="SMART" id="SM00184">
    <property type="entry name" value="RING"/>
    <property type="match status" value="1"/>
</dbReference>
<evidence type="ECO:0000256" key="1">
    <source>
        <dbReference type="ARBA" id="ARBA00022723"/>
    </source>
</evidence>
<evidence type="ECO:0000313" key="7">
    <source>
        <dbReference type="Proteomes" id="UP001141327"/>
    </source>
</evidence>
<dbReference type="PROSITE" id="PS50089">
    <property type="entry name" value="ZF_RING_2"/>
    <property type="match status" value="1"/>
</dbReference>
<feature type="domain" description="RING-type" evidence="5">
    <location>
        <begin position="210"/>
        <end position="249"/>
    </location>
</feature>
<protein>
    <recommendedName>
        <fullName evidence="5">RING-type domain-containing protein</fullName>
    </recommendedName>
</protein>
<dbReference type="Gene3D" id="3.30.40.10">
    <property type="entry name" value="Zinc/RING finger domain, C3HC4 (zinc finger)"/>
    <property type="match status" value="1"/>
</dbReference>
<dbReference type="SUPFAM" id="SSF53335">
    <property type="entry name" value="S-adenosyl-L-methionine-dependent methyltransferases"/>
    <property type="match status" value="1"/>
</dbReference>
<gene>
    <name evidence="6" type="ORF">PAPYR_758</name>
</gene>
<evidence type="ECO:0000256" key="3">
    <source>
        <dbReference type="ARBA" id="ARBA00022833"/>
    </source>
</evidence>
<dbReference type="PANTHER" id="PTHR14614:SF98">
    <property type="entry name" value="S-ADENOSYL-L-METHIONINE-DEPENDENT METHYLTRANSFERASES SUPERFAMILY PROTEIN"/>
    <property type="match status" value="1"/>
</dbReference>
<dbReference type="EMBL" id="JAPMOS010000002">
    <property type="protein sequence ID" value="KAJ4462741.1"/>
    <property type="molecule type" value="Genomic_DNA"/>
</dbReference>
<keyword evidence="2 4" id="KW-0863">Zinc-finger</keyword>
<dbReference type="Pfam" id="PF13445">
    <property type="entry name" value="zf-RING_UBOX"/>
    <property type="match status" value="1"/>
</dbReference>
<accession>A0ABQ8UW97</accession>
<sequence>MEEPSRFTHQTILWGRPVRRRKFRFAGRSVCEIGAGCGLLGISLATLSPSRVFLTDQAPLLDNLRANVALNLSTEEQRLCDVRELTWGNADHIAALGAPFDFVVGSDIVYEDQSIEPLLQTCQALSSDSSTVLLANERRDPVVYERFLQAARSGGWDVDELPLKRIQSDGFVESVSDHAPCWLNEVAETRLISGTPQISGSPEGMTDVICSICQEQLKTVRGTLKCGHSFCAECIQEWATVKAECPQCKSAFTAIDIADPSGGHRVLEVDPTASTGIPGPDNFEGLDHSFLISEVRVLLGQAREAEQKGYRPGLPRVNSLQLIRSAVERLVELDEWLSGLGRVDPRGLLDGEDKVMMAPRQQARIRHSTTVCNPSARPFGSFANPDGQFFVAQGKTRTTGRC</sequence>
<dbReference type="InterPro" id="IPR027370">
    <property type="entry name" value="Znf-RING_euk"/>
</dbReference>
<dbReference type="PANTHER" id="PTHR14614">
    <property type="entry name" value="HEPATOCELLULAR CARCINOMA-ASSOCIATED ANTIGEN"/>
    <property type="match status" value="1"/>
</dbReference>
<proteinExistence type="predicted"/>
<dbReference type="InterPro" id="IPR019410">
    <property type="entry name" value="Methyltransf_16"/>
</dbReference>
<organism evidence="6 7">
    <name type="scientific">Paratrimastix pyriformis</name>
    <dbReference type="NCBI Taxonomy" id="342808"/>
    <lineage>
        <taxon>Eukaryota</taxon>
        <taxon>Metamonada</taxon>
        <taxon>Preaxostyla</taxon>
        <taxon>Paratrimastigidae</taxon>
        <taxon>Paratrimastix</taxon>
    </lineage>
</organism>
<dbReference type="InterPro" id="IPR013083">
    <property type="entry name" value="Znf_RING/FYVE/PHD"/>
</dbReference>
<comment type="caution">
    <text evidence="6">The sequence shown here is derived from an EMBL/GenBank/DDBJ whole genome shotgun (WGS) entry which is preliminary data.</text>
</comment>
<dbReference type="InterPro" id="IPR029063">
    <property type="entry name" value="SAM-dependent_MTases_sf"/>
</dbReference>
<dbReference type="InterPro" id="IPR001841">
    <property type="entry name" value="Znf_RING"/>
</dbReference>